<dbReference type="SUPFAM" id="SSF49785">
    <property type="entry name" value="Galactose-binding domain-like"/>
    <property type="match status" value="1"/>
</dbReference>
<keyword evidence="2" id="KW-0732">Signal</keyword>
<dbReference type="InterPro" id="IPR012334">
    <property type="entry name" value="Pectin_lyas_fold"/>
</dbReference>
<accession>A0A7W7CJX8</accession>
<evidence type="ECO:0000256" key="2">
    <source>
        <dbReference type="SAM" id="SignalP"/>
    </source>
</evidence>
<dbReference type="SMART" id="SM00231">
    <property type="entry name" value="FA58C"/>
    <property type="match status" value="1"/>
</dbReference>
<feature type="region of interest" description="Disordered" evidence="1">
    <location>
        <begin position="62"/>
        <end position="83"/>
    </location>
</feature>
<evidence type="ECO:0000256" key="1">
    <source>
        <dbReference type="SAM" id="MobiDB-lite"/>
    </source>
</evidence>
<dbReference type="PROSITE" id="PS50022">
    <property type="entry name" value="FA58C_3"/>
    <property type="match status" value="1"/>
</dbReference>
<protein>
    <recommendedName>
        <fullName evidence="3">F5/8 type C domain-containing protein</fullName>
    </recommendedName>
</protein>
<proteinExistence type="predicted"/>
<gene>
    <name evidence="4" type="ORF">HNR67_007241</name>
</gene>
<dbReference type="SMART" id="SM00710">
    <property type="entry name" value="PbH1"/>
    <property type="match status" value="6"/>
</dbReference>
<feature type="domain" description="F5/8 type C" evidence="3">
    <location>
        <begin position="602"/>
        <end position="745"/>
    </location>
</feature>
<dbReference type="AlphaFoldDB" id="A0A7W7CJX8"/>
<dbReference type="Pfam" id="PF22815">
    <property type="entry name" value="CatAgl_D1"/>
    <property type="match status" value="1"/>
</dbReference>
<comment type="caution">
    <text evidence="4">The sequence shown here is derived from an EMBL/GenBank/DDBJ whole genome shotgun (WGS) entry which is preliminary data.</text>
</comment>
<dbReference type="Pfam" id="PF00754">
    <property type="entry name" value="F5_F8_type_C"/>
    <property type="match status" value="1"/>
</dbReference>
<sequence>MTDLPVRRLAPLAAALTAVVLTAATITVLSTAPAALAAPSADIPAGYGASVPFTTYEAESAATNGSAVGPDHTQGTVASEASGRRAVRLDPGQHVEFTLAGQANAVVVAHNVPRGQSGSLSVYLNGQKLPGKLALTARFGYLETAWIPGAKTHQLFQHARLLLGRQANAGDRVRLQVDGGDLPAIIDLADFEQVAGPAGQPANSVSITATGADPSGGGDSTGAINRAIAQARAQGRSVWIPPGDFRVTNKLEIDNVTVRGAGPWHATLRGTHLIDNASTSGTLRLHDFAVIGEVAQRVDERPDNFVNGSLGNGSVVSNIWIQHQKVGLWLVGPNNNNLTIENSRFLDLKADGLNFNGTVTNSVVRNNFLRNTGDDALAMWSIHSANRGNTFSHNTIVQPNLANGIAIYGGTDTTVSRNAIVDTNALGSGIAISNQEFLAGRGFTPLAGTIAVRDNVTVRAGAMNPNWGHPMSALRIDSYDHPVEGGVRVELTGNQFLDSPYSAIQAVSGGGKGLPVSSVHINGATVRDARTVVLQAETRGSITAANVTATGTGRAGVYNCPYPNGSFSLQAGGGNNGWQDHVWAGCTWPEPGGGGNPTTTSTPPPGGVNVAQGKPISAGSNVFDLVAARAVDGNADSYWESASNAFPQEITVDLGSTHQVNRVGLALPPNPAWGARTQTATILGSANGSGYTELVGARGYTFDPATGNTATAGFPVTGVRYLRVRITGNTGWPAGQLAELRVFTA</sequence>
<keyword evidence="5" id="KW-1185">Reference proteome</keyword>
<feature type="signal peptide" evidence="2">
    <location>
        <begin position="1"/>
        <end position="37"/>
    </location>
</feature>
<reference evidence="4 5" key="1">
    <citation type="submission" date="2020-08" db="EMBL/GenBank/DDBJ databases">
        <title>Sequencing the genomes of 1000 actinobacteria strains.</title>
        <authorList>
            <person name="Klenk H.-P."/>
        </authorList>
    </citation>
    <scope>NUCLEOTIDE SEQUENCE [LARGE SCALE GENOMIC DNA]</scope>
    <source>
        <strain evidence="4 5">DSM 44230</strain>
    </source>
</reference>
<dbReference type="Proteomes" id="UP000533598">
    <property type="component" value="Unassembled WGS sequence"/>
</dbReference>
<evidence type="ECO:0000313" key="4">
    <source>
        <dbReference type="EMBL" id="MBB4681123.1"/>
    </source>
</evidence>
<dbReference type="InterPro" id="IPR033801">
    <property type="entry name" value="CBM6-CBM35-CBM36-like_1"/>
</dbReference>
<evidence type="ECO:0000259" key="3">
    <source>
        <dbReference type="PROSITE" id="PS50022"/>
    </source>
</evidence>
<dbReference type="Gene3D" id="2.160.20.10">
    <property type="entry name" value="Single-stranded right-handed beta-helix, Pectin lyase-like"/>
    <property type="match status" value="1"/>
</dbReference>
<dbReference type="InterPro" id="IPR008979">
    <property type="entry name" value="Galactose-bd-like_sf"/>
</dbReference>
<dbReference type="InterPro" id="IPR000421">
    <property type="entry name" value="FA58C"/>
</dbReference>
<feature type="chain" id="PRO_5031238708" description="F5/8 type C domain-containing protein" evidence="2">
    <location>
        <begin position="38"/>
        <end position="745"/>
    </location>
</feature>
<organism evidence="4 5">
    <name type="scientific">Crossiella cryophila</name>
    <dbReference type="NCBI Taxonomy" id="43355"/>
    <lineage>
        <taxon>Bacteria</taxon>
        <taxon>Bacillati</taxon>
        <taxon>Actinomycetota</taxon>
        <taxon>Actinomycetes</taxon>
        <taxon>Pseudonocardiales</taxon>
        <taxon>Pseudonocardiaceae</taxon>
        <taxon>Crossiella</taxon>
    </lineage>
</organism>
<dbReference type="InterPro" id="IPR055149">
    <property type="entry name" value="Agl_cat_D2"/>
</dbReference>
<dbReference type="Gene3D" id="2.60.120.260">
    <property type="entry name" value="Galactose-binding domain-like"/>
    <property type="match status" value="1"/>
</dbReference>
<dbReference type="Pfam" id="PF22816">
    <property type="entry name" value="CatAgl_D2"/>
    <property type="match status" value="1"/>
</dbReference>
<dbReference type="EMBL" id="JACHMH010000001">
    <property type="protein sequence ID" value="MBB4681123.1"/>
    <property type="molecule type" value="Genomic_DNA"/>
</dbReference>
<dbReference type="InterPro" id="IPR011050">
    <property type="entry name" value="Pectin_lyase_fold/virulence"/>
</dbReference>
<evidence type="ECO:0000313" key="5">
    <source>
        <dbReference type="Proteomes" id="UP000533598"/>
    </source>
</evidence>
<dbReference type="SUPFAM" id="SSF51126">
    <property type="entry name" value="Pectin lyase-like"/>
    <property type="match status" value="1"/>
</dbReference>
<dbReference type="InterPro" id="IPR006626">
    <property type="entry name" value="PbH1"/>
</dbReference>
<name>A0A7W7CJX8_9PSEU</name>
<dbReference type="RefSeq" id="WP_185007459.1">
    <property type="nucleotide sequence ID" value="NZ_BAAAUI010000097.1"/>
</dbReference>